<comment type="caution">
    <text evidence="2">The sequence shown here is derived from an EMBL/GenBank/DDBJ whole genome shotgun (WGS) entry which is preliminary data.</text>
</comment>
<keyword evidence="3" id="KW-1185">Reference proteome</keyword>
<organism evidence="2 3">
    <name type="scientific">Candida viswanathii</name>
    <dbReference type="NCBI Taxonomy" id="5486"/>
    <lineage>
        <taxon>Eukaryota</taxon>
        <taxon>Fungi</taxon>
        <taxon>Dikarya</taxon>
        <taxon>Ascomycota</taxon>
        <taxon>Saccharomycotina</taxon>
        <taxon>Pichiomycetes</taxon>
        <taxon>Debaryomycetaceae</taxon>
        <taxon>Candida/Lodderomyces clade</taxon>
        <taxon>Candida</taxon>
    </lineage>
</organism>
<dbReference type="EMBL" id="QLNQ01000026">
    <property type="protein sequence ID" value="RCK60713.1"/>
    <property type="molecule type" value="Genomic_DNA"/>
</dbReference>
<dbReference type="AlphaFoldDB" id="A0A367Y4A0"/>
<reference evidence="2 3" key="1">
    <citation type="submission" date="2018-06" db="EMBL/GenBank/DDBJ databases">
        <title>Whole genome sequencing of Candida tropicalis (genome annotated by CSBL at Korea University).</title>
        <authorList>
            <person name="Ahn J."/>
        </authorList>
    </citation>
    <scope>NUCLEOTIDE SEQUENCE [LARGE SCALE GENOMIC DNA]</scope>
    <source>
        <strain evidence="2 3">ATCC 20962</strain>
    </source>
</reference>
<protein>
    <submittedName>
        <fullName evidence="2">Uncharacterized protein</fullName>
    </submittedName>
</protein>
<name>A0A367Y4A0_9ASCO</name>
<feature type="compositionally biased region" description="Polar residues" evidence="1">
    <location>
        <begin position="80"/>
        <end position="94"/>
    </location>
</feature>
<proteinExistence type="predicted"/>
<evidence type="ECO:0000256" key="1">
    <source>
        <dbReference type="SAM" id="MobiDB-lite"/>
    </source>
</evidence>
<evidence type="ECO:0000313" key="3">
    <source>
        <dbReference type="Proteomes" id="UP000253472"/>
    </source>
</evidence>
<accession>A0A367Y4A0</accession>
<dbReference type="Proteomes" id="UP000253472">
    <property type="component" value="Unassembled WGS sequence"/>
</dbReference>
<feature type="region of interest" description="Disordered" evidence="1">
    <location>
        <begin position="71"/>
        <end position="132"/>
    </location>
</feature>
<evidence type="ECO:0000313" key="2">
    <source>
        <dbReference type="EMBL" id="RCK60713.1"/>
    </source>
</evidence>
<gene>
    <name evidence="2" type="ORF">Cantr_08377</name>
</gene>
<sequence>MYSKARTSLTTECEALPDAIPDTCSTGTFDKPVATPQLGDIGSSGVDSSDRRSVVTVDQDETMDQVVDARSAVDTDTVAGDSTTTRPTIGQTLTGVAVAPPVEDGGDAGVSPRGNQPPDQAPVTRSELNDMM</sequence>